<dbReference type="Proteomes" id="UP000246303">
    <property type="component" value="Unassembled WGS sequence"/>
</dbReference>
<proteinExistence type="predicted"/>
<gene>
    <name evidence="2" type="ORF">CVS29_17800</name>
</gene>
<dbReference type="EMBL" id="QHLZ01000020">
    <property type="protein sequence ID" value="PXA63911.1"/>
    <property type="molecule type" value="Genomic_DNA"/>
</dbReference>
<comment type="caution">
    <text evidence="2">The sequence shown here is derived from an EMBL/GenBank/DDBJ whole genome shotgun (WGS) entry which is preliminary data.</text>
</comment>
<evidence type="ECO:0000313" key="3">
    <source>
        <dbReference type="Proteomes" id="UP000246303"/>
    </source>
</evidence>
<keyword evidence="3" id="KW-1185">Reference proteome</keyword>
<dbReference type="Gene3D" id="1.10.10.10">
    <property type="entry name" value="Winged helix-like DNA-binding domain superfamily/Winged helix DNA-binding domain"/>
    <property type="match status" value="1"/>
</dbReference>
<accession>A0A2V3DMM6</accession>
<evidence type="ECO:0008006" key="4">
    <source>
        <dbReference type="Google" id="ProtNLM"/>
    </source>
</evidence>
<dbReference type="InterPro" id="IPR009057">
    <property type="entry name" value="Homeodomain-like_sf"/>
</dbReference>
<protein>
    <recommendedName>
        <fullName evidence="4">Transposase</fullName>
    </recommendedName>
</protein>
<dbReference type="InterPro" id="IPR036388">
    <property type="entry name" value="WH-like_DNA-bd_sf"/>
</dbReference>
<evidence type="ECO:0000256" key="1">
    <source>
        <dbReference type="SAM" id="Coils"/>
    </source>
</evidence>
<organism evidence="2 3">
    <name type="scientific">Arthrobacter psychrochitiniphilus</name>
    <dbReference type="NCBI Taxonomy" id="291045"/>
    <lineage>
        <taxon>Bacteria</taxon>
        <taxon>Bacillati</taxon>
        <taxon>Actinomycetota</taxon>
        <taxon>Actinomycetes</taxon>
        <taxon>Micrococcales</taxon>
        <taxon>Micrococcaceae</taxon>
        <taxon>Arthrobacter</taxon>
    </lineage>
</organism>
<evidence type="ECO:0000313" key="2">
    <source>
        <dbReference type="EMBL" id="PXA63911.1"/>
    </source>
</evidence>
<reference evidence="2 3" key="1">
    <citation type="submission" date="2018-05" db="EMBL/GenBank/DDBJ databases">
        <title>Genetic diversity of glacier-inhabiting Cryobacterium bacteria in China and description of Cryobacterium mengkeensis sp. nov. and Arthrobacter glacialis sp. nov.</title>
        <authorList>
            <person name="Liu Q."/>
            <person name="Xin Y.-H."/>
        </authorList>
    </citation>
    <scope>NUCLEOTIDE SEQUENCE [LARGE SCALE GENOMIC DNA]</scope>
    <source>
        <strain evidence="2 3">GP3</strain>
    </source>
</reference>
<dbReference type="AlphaFoldDB" id="A0A2V3DMM6"/>
<dbReference type="GO" id="GO:0006313">
    <property type="term" value="P:DNA transposition"/>
    <property type="evidence" value="ECO:0007669"/>
    <property type="project" value="InterPro"/>
</dbReference>
<keyword evidence="1" id="KW-0175">Coiled coil</keyword>
<feature type="coiled-coil region" evidence="1">
    <location>
        <begin position="66"/>
        <end position="93"/>
    </location>
</feature>
<name>A0A2V3DMM6_9MICC</name>
<dbReference type="GO" id="GO:0003677">
    <property type="term" value="F:DNA binding"/>
    <property type="evidence" value="ECO:0007669"/>
    <property type="project" value="InterPro"/>
</dbReference>
<dbReference type="GO" id="GO:0004803">
    <property type="term" value="F:transposase activity"/>
    <property type="evidence" value="ECO:0007669"/>
    <property type="project" value="InterPro"/>
</dbReference>
<dbReference type="SUPFAM" id="SSF46689">
    <property type="entry name" value="Homeodomain-like"/>
    <property type="match status" value="1"/>
</dbReference>
<sequence length="106" mass="12063">MDSMPKQYTPEVKSRAVSYVMDRMDRYKSVYAACAEMAPKLNVGKESLRRWVLQAQVDAGERTGPSSEELAEIKALKSKVKDLEEANEILKASAIFFARELDPRRH</sequence>